<accession>A0A2H4JAE9</accession>
<sequence length="71" mass="7919">MTLIHQCDRCGYQGRVVELADGYLCEACDQLHRSQQRAEEICPTCGHEGITETGLCYPCSQSPELMPQPDC</sequence>
<evidence type="ECO:0000313" key="1">
    <source>
        <dbReference type="EMBL" id="ASN72220.1"/>
    </source>
</evidence>
<protein>
    <submittedName>
        <fullName evidence="1">Uncharacterized protein</fullName>
    </submittedName>
</protein>
<organism evidence="1">
    <name type="scientific">uncultured Caudovirales phage</name>
    <dbReference type="NCBI Taxonomy" id="2100421"/>
    <lineage>
        <taxon>Viruses</taxon>
        <taxon>Duplodnaviria</taxon>
        <taxon>Heunggongvirae</taxon>
        <taxon>Uroviricota</taxon>
        <taxon>Caudoviricetes</taxon>
        <taxon>Peduoviridae</taxon>
        <taxon>Maltschvirus</taxon>
        <taxon>Maltschvirus maltsch</taxon>
    </lineage>
</organism>
<gene>
    <name evidence="1" type="ORF">3S15_6</name>
</gene>
<reference evidence="1" key="1">
    <citation type="submission" date="2017-06" db="EMBL/GenBank/DDBJ databases">
        <title>Novel phages from South African skin metaviromes.</title>
        <authorList>
            <person name="van Zyl L.J."/>
            <person name="Abrahams Y."/>
            <person name="Stander E.A."/>
            <person name="Kirby B.M."/>
            <person name="Clavaud C."/>
            <person name="Farcet C."/>
            <person name="Breton L."/>
            <person name="Trindade M.I."/>
        </authorList>
    </citation>
    <scope>NUCLEOTIDE SEQUENCE</scope>
</reference>
<name>A0A2H4JAE9_9CAUD</name>
<dbReference type="EMBL" id="MF417945">
    <property type="protein sequence ID" value="ASN72220.1"/>
    <property type="molecule type" value="Genomic_DNA"/>
</dbReference>
<proteinExistence type="predicted"/>